<dbReference type="GO" id="GO:0005737">
    <property type="term" value="C:cytoplasm"/>
    <property type="evidence" value="ECO:0007669"/>
    <property type="project" value="UniProtKB-SubCell"/>
</dbReference>
<dbReference type="EMBL" id="RCOR01000018">
    <property type="protein sequence ID" value="RSN69490.1"/>
    <property type="molecule type" value="Genomic_DNA"/>
</dbReference>
<dbReference type="HAMAP" id="MF_00370">
    <property type="entry name" value="Shik_kinase_arch"/>
    <property type="match status" value="1"/>
</dbReference>
<organism evidence="17 18">
    <name type="scientific">Candidatus Korarchaeum cryptofilum</name>
    <dbReference type="NCBI Taxonomy" id="498846"/>
    <lineage>
        <taxon>Archaea</taxon>
        <taxon>Thermoproteota</taxon>
        <taxon>Candidatus Korarchaeia</taxon>
        <taxon>Candidatus Korarchaeales</taxon>
        <taxon>Candidatus Korarchaeaceae</taxon>
        <taxon>Candidatus Korarchaeum</taxon>
    </lineage>
</organism>
<dbReference type="GO" id="GO:0004765">
    <property type="term" value="F:shikimate kinase activity"/>
    <property type="evidence" value="ECO:0007669"/>
    <property type="project" value="UniProtKB-UniRule"/>
</dbReference>
<evidence type="ECO:0000256" key="4">
    <source>
        <dbReference type="ARBA" id="ARBA00012154"/>
    </source>
</evidence>
<dbReference type="SUPFAM" id="SSF54211">
    <property type="entry name" value="Ribosomal protein S5 domain 2-like"/>
    <property type="match status" value="1"/>
</dbReference>
<evidence type="ECO:0000313" key="18">
    <source>
        <dbReference type="Proteomes" id="UP000278149"/>
    </source>
</evidence>
<keyword evidence="12 14" id="KW-0057">Aromatic amino acid biosynthesis</keyword>
<comment type="catalytic activity">
    <reaction evidence="13 14">
        <text>shikimate + ATP = 3-phosphoshikimate + ADP + H(+)</text>
        <dbReference type="Rhea" id="RHEA:13121"/>
        <dbReference type="ChEBI" id="CHEBI:15378"/>
        <dbReference type="ChEBI" id="CHEBI:30616"/>
        <dbReference type="ChEBI" id="CHEBI:36208"/>
        <dbReference type="ChEBI" id="CHEBI:145989"/>
        <dbReference type="ChEBI" id="CHEBI:456216"/>
        <dbReference type="EC" id="2.7.1.71"/>
    </reaction>
</comment>
<dbReference type="EC" id="2.7.1.71" evidence="4 14"/>
<dbReference type="GO" id="GO:0005524">
    <property type="term" value="F:ATP binding"/>
    <property type="evidence" value="ECO:0007669"/>
    <property type="project" value="UniProtKB-UniRule"/>
</dbReference>
<dbReference type="PANTHER" id="PTHR20861:SF3">
    <property type="entry name" value="SHIKIMATE KINASE"/>
    <property type="match status" value="1"/>
</dbReference>
<comment type="pathway">
    <text evidence="2 14">Metabolic intermediate biosynthesis; chorismate biosynthesis; chorismate from D-erythrose 4-phosphate and phosphoenolpyruvate: step 5/7.</text>
</comment>
<sequence length="271" mass="28623">MRVARVNGAITVVNAIASWKGAAVGIEMEVEARARASDDLSVSSYDPLVIEAVKEALSFVGGKGASVEVSSNIPAGWGLKSSSAVANAVILAVVSAYDRRIGLIEATKLSVRAARRAGVTITGAMDDASASMLGGLTVTDNSKDQLIMRIPLPELDVAILLPSWESSRPKSTIDASRLRKYSEIADSLIEILPNRIWEVMTLNGLLYSRVLGYKDDLALKAIELGALGASLSGTGPAIAAVCRDCSDVIDYWSGFGKVMRSRITNNPAKIS</sequence>
<evidence type="ECO:0000256" key="11">
    <source>
        <dbReference type="ARBA" id="ARBA00022840"/>
    </source>
</evidence>
<dbReference type="AlphaFoldDB" id="A0A3R9PAE9"/>
<feature type="domain" description="GHMP kinase C-terminal" evidence="16">
    <location>
        <begin position="219"/>
        <end position="244"/>
    </location>
</feature>
<dbReference type="Gene3D" id="3.30.230.10">
    <property type="match status" value="1"/>
</dbReference>
<dbReference type="GO" id="GO:0008652">
    <property type="term" value="P:amino acid biosynthetic process"/>
    <property type="evidence" value="ECO:0007669"/>
    <property type="project" value="UniProtKB-KW"/>
</dbReference>
<comment type="subcellular location">
    <subcellularLocation>
        <location evidence="1 14">Cytoplasm</location>
    </subcellularLocation>
</comment>
<comment type="caution">
    <text evidence="17">The sequence shown here is derived from an EMBL/GenBank/DDBJ whole genome shotgun (WGS) entry which is preliminary data.</text>
</comment>
<dbReference type="PRINTS" id="PR00958">
    <property type="entry name" value="HOMSERKINASE"/>
</dbReference>
<evidence type="ECO:0000256" key="1">
    <source>
        <dbReference type="ARBA" id="ARBA00004496"/>
    </source>
</evidence>
<reference evidence="17 18" key="1">
    <citation type="submission" date="2018-10" db="EMBL/GenBank/DDBJ databases">
        <title>Co-occurring genomic capacity for anaerobic methane metabolism and dissimilatory sulfite reduction discovered in the Korarchaeota.</title>
        <authorList>
            <person name="Mckay L.J."/>
            <person name="Dlakic M."/>
            <person name="Fields M.W."/>
            <person name="Delmont T.O."/>
            <person name="Eren A.M."/>
            <person name="Jay Z.J."/>
            <person name="Klingelsmith K.B."/>
            <person name="Rusch D.B."/>
            <person name="Inskeep W.P."/>
        </authorList>
    </citation>
    <scope>NUCLEOTIDE SEQUENCE [LARGE SCALE GENOMIC DNA]</scope>
    <source>
        <strain evidence="17 18">WS</strain>
    </source>
</reference>
<name>A0A3R9PAE9_9CREN</name>
<evidence type="ECO:0000256" key="3">
    <source>
        <dbReference type="ARBA" id="ARBA00010202"/>
    </source>
</evidence>
<evidence type="ECO:0000256" key="9">
    <source>
        <dbReference type="ARBA" id="ARBA00022741"/>
    </source>
</evidence>
<keyword evidence="10 14" id="KW-0418">Kinase</keyword>
<evidence type="ECO:0000256" key="10">
    <source>
        <dbReference type="ARBA" id="ARBA00022777"/>
    </source>
</evidence>
<keyword evidence="6 14" id="KW-0963">Cytoplasm</keyword>
<proteinExistence type="inferred from homology"/>
<evidence type="ECO:0000256" key="8">
    <source>
        <dbReference type="ARBA" id="ARBA00022679"/>
    </source>
</evidence>
<feature type="domain" description="GHMP kinase N-terminal" evidence="15">
    <location>
        <begin position="49"/>
        <end position="135"/>
    </location>
</feature>
<dbReference type="InterPro" id="IPR020568">
    <property type="entry name" value="Ribosomal_Su5_D2-typ_SF"/>
</dbReference>
<evidence type="ECO:0000256" key="2">
    <source>
        <dbReference type="ARBA" id="ARBA00004842"/>
    </source>
</evidence>
<dbReference type="PANTHER" id="PTHR20861">
    <property type="entry name" value="HOMOSERINE/4-DIPHOSPHOCYTIDYL-2-C-METHYL-D-ERYTHRITOL KINASE"/>
    <property type="match status" value="1"/>
</dbReference>
<feature type="binding site" evidence="14">
    <location>
        <begin position="74"/>
        <end position="84"/>
    </location>
    <ligand>
        <name>ATP</name>
        <dbReference type="ChEBI" id="CHEBI:30616"/>
    </ligand>
</feature>
<keyword evidence="9 14" id="KW-0547">Nucleotide-binding</keyword>
<accession>A0A3R9PAE9</accession>
<dbReference type="InterPro" id="IPR010189">
    <property type="entry name" value="SK_arc"/>
</dbReference>
<dbReference type="PIRSF" id="PIRSF005758">
    <property type="entry name" value="Shikimt_kin_arch"/>
    <property type="match status" value="1"/>
</dbReference>
<dbReference type="GO" id="GO:0009073">
    <property type="term" value="P:aromatic amino acid family biosynthetic process"/>
    <property type="evidence" value="ECO:0007669"/>
    <property type="project" value="UniProtKB-KW"/>
</dbReference>
<evidence type="ECO:0000256" key="6">
    <source>
        <dbReference type="ARBA" id="ARBA00022490"/>
    </source>
</evidence>
<dbReference type="InterPro" id="IPR006204">
    <property type="entry name" value="GHMP_kinase_N_dom"/>
</dbReference>
<evidence type="ECO:0000256" key="12">
    <source>
        <dbReference type="ARBA" id="ARBA00023141"/>
    </source>
</evidence>
<comment type="similarity">
    <text evidence="3 14">Belongs to the GHMP kinase family. Archaeal shikimate kinase subfamily.</text>
</comment>
<dbReference type="InterPro" id="IPR013750">
    <property type="entry name" value="GHMP_kinase_C_dom"/>
</dbReference>
<evidence type="ECO:0000256" key="13">
    <source>
        <dbReference type="ARBA" id="ARBA00048567"/>
    </source>
</evidence>
<dbReference type="InterPro" id="IPR014721">
    <property type="entry name" value="Ribsml_uS5_D2-typ_fold_subgr"/>
</dbReference>
<evidence type="ECO:0000313" key="17">
    <source>
        <dbReference type="EMBL" id="RSN69490.1"/>
    </source>
</evidence>
<keyword evidence="7 14" id="KW-0028">Amino-acid biosynthesis</keyword>
<evidence type="ECO:0000256" key="14">
    <source>
        <dbReference type="HAMAP-Rule" id="MF_00370"/>
    </source>
</evidence>
<dbReference type="Proteomes" id="UP000278149">
    <property type="component" value="Unassembled WGS sequence"/>
</dbReference>
<gene>
    <name evidence="14" type="primary">aroK</name>
    <name evidence="17" type="ORF">D9Q81_02475</name>
</gene>
<dbReference type="UniPathway" id="UPA00053">
    <property type="reaction ID" value="UER00088"/>
</dbReference>
<evidence type="ECO:0000259" key="15">
    <source>
        <dbReference type="Pfam" id="PF00288"/>
    </source>
</evidence>
<dbReference type="Pfam" id="PF08544">
    <property type="entry name" value="GHMP_kinases_C"/>
    <property type="match status" value="1"/>
</dbReference>
<protein>
    <recommendedName>
        <fullName evidence="5 14">Shikimate kinase</fullName>
        <shortName evidence="14">SK</shortName>
        <ecNumber evidence="4 14">2.7.1.71</ecNumber>
    </recommendedName>
</protein>
<dbReference type="RefSeq" id="WP_125741035.1">
    <property type="nucleotide sequence ID" value="NZ_RCOR01000018.1"/>
</dbReference>
<evidence type="ECO:0000256" key="7">
    <source>
        <dbReference type="ARBA" id="ARBA00022605"/>
    </source>
</evidence>
<keyword evidence="11 14" id="KW-0067">ATP-binding</keyword>
<evidence type="ECO:0000256" key="5">
    <source>
        <dbReference type="ARBA" id="ARBA00013853"/>
    </source>
</evidence>
<dbReference type="NCBIfam" id="TIGR01920">
    <property type="entry name" value="Shik_kin_archae"/>
    <property type="match status" value="1"/>
</dbReference>
<dbReference type="GO" id="GO:0009423">
    <property type="term" value="P:chorismate biosynthetic process"/>
    <property type="evidence" value="ECO:0007669"/>
    <property type="project" value="UniProtKB-UniRule"/>
</dbReference>
<keyword evidence="8 14" id="KW-0808">Transferase</keyword>
<dbReference type="Pfam" id="PF00288">
    <property type="entry name" value="GHMP_kinases_N"/>
    <property type="match status" value="1"/>
</dbReference>
<evidence type="ECO:0000259" key="16">
    <source>
        <dbReference type="Pfam" id="PF08544"/>
    </source>
</evidence>